<evidence type="ECO:0000256" key="2">
    <source>
        <dbReference type="ARBA" id="ARBA00007935"/>
    </source>
</evidence>
<dbReference type="CDD" id="cd06550">
    <property type="entry name" value="TM_ABC_iron-siderophores_like"/>
    <property type="match status" value="1"/>
</dbReference>
<feature type="transmembrane region" description="Helical" evidence="8">
    <location>
        <begin position="210"/>
        <end position="243"/>
    </location>
</feature>
<keyword evidence="3" id="KW-0813">Transport</keyword>
<dbReference type="SUPFAM" id="SSF81345">
    <property type="entry name" value="ABC transporter involved in vitamin B12 uptake, BtuC"/>
    <property type="match status" value="1"/>
</dbReference>
<protein>
    <submittedName>
        <fullName evidence="9">Iron ABC transporter permease</fullName>
    </submittedName>
</protein>
<dbReference type="PANTHER" id="PTHR30472">
    <property type="entry name" value="FERRIC ENTEROBACTIN TRANSPORT SYSTEM PERMEASE PROTEIN"/>
    <property type="match status" value="1"/>
</dbReference>
<gene>
    <name evidence="9" type="ORF">So717_28180</name>
</gene>
<proteinExistence type="inferred from homology"/>
<comment type="subcellular location">
    <subcellularLocation>
        <location evidence="1">Cell membrane</location>
        <topology evidence="1">Multi-pass membrane protein</topology>
    </subcellularLocation>
</comment>
<evidence type="ECO:0000256" key="1">
    <source>
        <dbReference type="ARBA" id="ARBA00004651"/>
    </source>
</evidence>
<dbReference type="InterPro" id="IPR037294">
    <property type="entry name" value="ABC_BtuC-like"/>
</dbReference>
<name>A0A640VVZ2_9RHOB</name>
<evidence type="ECO:0000313" key="9">
    <source>
        <dbReference type="EMBL" id="GFE51065.1"/>
    </source>
</evidence>
<keyword evidence="5 8" id="KW-0812">Transmembrane</keyword>
<dbReference type="GO" id="GO:0033214">
    <property type="term" value="P:siderophore-iron import into cell"/>
    <property type="evidence" value="ECO:0007669"/>
    <property type="project" value="TreeGrafter"/>
</dbReference>
<sequence>MALALCVLSLCSLFIGVADLSLSSILDDPQVLVVSRLPRTLAALLTGASVAVAGVILQLLVCNRFVEPATTGTSEAAILGLLAVTIWAPAWPILGKMAVAASAALIGTFGFLALTRKLPPEQPLLIPLVGLIYGGILGAAATFVAFQADLIQYLGVWMSGEFSGVVAGRYELLWLAGGAALLAYLAADQFTVAGLGRSASLSLGLRYHQVLALGIVTVALVSALVIVTVGVLPFIGLVVPNVVSRVMGDNLRESLPFVAGLGAGLVLLSDMIGRVVRYPYEVPAGTVFGIIGAAVFLQMLLGRRSYA</sequence>
<keyword evidence="6 8" id="KW-1133">Transmembrane helix</keyword>
<dbReference type="Pfam" id="PF01032">
    <property type="entry name" value="FecCD"/>
    <property type="match status" value="1"/>
</dbReference>
<keyword evidence="7 8" id="KW-0472">Membrane</keyword>
<dbReference type="EMBL" id="BLIV01000005">
    <property type="protein sequence ID" value="GFE51065.1"/>
    <property type="molecule type" value="Genomic_DNA"/>
</dbReference>
<feature type="transmembrane region" description="Helical" evidence="8">
    <location>
        <begin position="172"/>
        <end position="190"/>
    </location>
</feature>
<dbReference type="GO" id="GO:0005886">
    <property type="term" value="C:plasma membrane"/>
    <property type="evidence" value="ECO:0007669"/>
    <property type="project" value="UniProtKB-SubCell"/>
</dbReference>
<reference evidence="9 10" key="1">
    <citation type="submission" date="2019-12" db="EMBL/GenBank/DDBJ databases">
        <title>Roseobacter cerasinus sp. nov., isolated from seawater around aquaculture.</title>
        <authorList>
            <person name="Muramatsu S."/>
            <person name="Takabe Y."/>
            <person name="Mori K."/>
            <person name="Takaichi S."/>
            <person name="Hanada S."/>
        </authorList>
    </citation>
    <scope>NUCLEOTIDE SEQUENCE [LARGE SCALE GENOMIC DNA]</scope>
    <source>
        <strain evidence="9 10">AI77</strain>
    </source>
</reference>
<accession>A0A640VVZ2</accession>
<evidence type="ECO:0000256" key="4">
    <source>
        <dbReference type="ARBA" id="ARBA00022475"/>
    </source>
</evidence>
<feature type="transmembrane region" description="Helical" evidence="8">
    <location>
        <begin position="39"/>
        <end position="61"/>
    </location>
</feature>
<evidence type="ECO:0000256" key="8">
    <source>
        <dbReference type="SAM" id="Phobius"/>
    </source>
</evidence>
<feature type="transmembrane region" description="Helical" evidence="8">
    <location>
        <begin position="255"/>
        <end position="276"/>
    </location>
</feature>
<evidence type="ECO:0000256" key="7">
    <source>
        <dbReference type="ARBA" id="ARBA00023136"/>
    </source>
</evidence>
<feature type="transmembrane region" description="Helical" evidence="8">
    <location>
        <begin position="97"/>
        <end position="115"/>
    </location>
</feature>
<dbReference type="AlphaFoldDB" id="A0A640VVZ2"/>
<keyword evidence="4" id="KW-1003">Cell membrane</keyword>
<dbReference type="GO" id="GO:0022857">
    <property type="term" value="F:transmembrane transporter activity"/>
    <property type="evidence" value="ECO:0007669"/>
    <property type="project" value="InterPro"/>
</dbReference>
<dbReference type="Gene3D" id="1.10.3470.10">
    <property type="entry name" value="ABC transporter involved in vitamin B12 uptake, BtuC"/>
    <property type="match status" value="1"/>
</dbReference>
<evidence type="ECO:0000256" key="3">
    <source>
        <dbReference type="ARBA" id="ARBA00022448"/>
    </source>
</evidence>
<dbReference type="OrthoDB" id="9811975at2"/>
<feature type="transmembrane region" description="Helical" evidence="8">
    <location>
        <begin position="124"/>
        <end position="144"/>
    </location>
</feature>
<dbReference type="PANTHER" id="PTHR30472:SF27">
    <property type="entry name" value="PETROBACTIN IMPORT SYSTEM PERMEASE PROTEIN YCLN"/>
    <property type="match status" value="1"/>
</dbReference>
<comment type="caution">
    <text evidence="9">The sequence shown here is derived from an EMBL/GenBank/DDBJ whole genome shotgun (WGS) entry which is preliminary data.</text>
</comment>
<organism evidence="9 10">
    <name type="scientific">Roseobacter cerasinus</name>
    <dbReference type="NCBI Taxonomy" id="2602289"/>
    <lineage>
        <taxon>Bacteria</taxon>
        <taxon>Pseudomonadati</taxon>
        <taxon>Pseudomonadota</taxon>
        <taxon>Alphaproteobacteria</taxon>
        <taxon>Rhodobacterales</taxon>
        <taxon>Roseobacteraceae</taxon>
        <taxon>Roseobacter</taxon>
    </lineage>
</organism>
<feature type="transmembrane region" description="Helical" evidence="8">
    <location>
        <begin position="282"/>
        <end position="301"/>
    </location>
</feature>
<dbReference type="InterPro" id="IPR000522">
    <property type="entry name" value="ABC_transptr_permease_BtuC"/>
</dbReference>
<evidence type="ECO:0000313" key="10">
    <source>
        <dbReference type="Proteomes" id="UP000436522"/>
    </source>
</evidence>
<feature type="transmembrane region" description="Helical" evidence="8">
    <location>
        <begin position="73"/>
        <end position="91"/>
    </location>
</feature>
<evidence type="ECO:0000256" key="5">
    <source>
        <dbReference type="ARBA" id="ARBA00022692"/>
    </source>
</evidence>
<keyword evidence="10" id="KW-1185">Reference proteome</keyword>
<dbReference type="Proteomes" id="UP000436522">
    <property type="component" value="Unassembled WGS sequence"/>
</dbReference>
<comment type="similarity">
    <text evidence="2">Belongs to the binding-protein-dependent transport system permease family. FecCD subfamily.</text>
</comment>
<evidence type="ECO:0000256" key="6">
    <source>
        <dbReference type="ARBA" id="ARBA00022989"/>
    </source>
</evidence>